<dbReference type="Proteomes" id="UP000613266">
    <property type="component" value="Unassembled WGS sequence"/>
</dbReference>
<dbReference type="Pfam" id="PF13683">
    <property type="entry name" value="rve_3"/>
    <property type="match status" value="1"/>
</dbReference>
<comment type="caution">
    <text evidence="2">The sequence shown here is derived from an EMBL/GenBank/DDBJ whole genome shotgun (WGS) entry which is preliminary data.</text>
</comment>
<dbReference type="RefSeq" id="WP_198110571.1">
    <property type="nucleotide sequence ID" value="NZ_JAEDAK010000005.1"/>
</dbReference>
<dbReference type="InterPro" id="IPR001584">
    <property type="entry name" value="Integrase_cat-core"/>
</dbReference>
<accession>A0A931J2F2</accession>
<reference evidence="2" key="1">
    <citation type="submission" date="2020-12" db="EMBL/GenBank/DDBJ databases">
        <title>The genome sequence of Inhella sp. 1Y17.</title>
        <authorList>
            <person name="Liu Y."/>
        </authorList>
    </citation>
    <scope>NUCLEOTIDE SEQUENCE</scope>
    <source>
        <strain evidence="2">1Y17</strain>
    </source>
</reference>
<organism evidence="2 3">
    <name type="scientific">Inhella proteolytica</name>
    <dbReference type="NCBI Taxonomy" id="2795029"/>
    <lineage>
        <taxon>Bacteria</taxon>
        <taxon>Pseudomonadati</taxon>
        <taxon>Pseudomonadota</taxon>
        <taxon>Betaproteobacteria</taxon>
        <taxon>Burkholderiales</taxon>
        <taxon>Sphaerotilaceae</taxon>
        <taxon>Inhella</taxon>
    </lineage>
</organism>
<evidence type="ECO:0000259" key="1">
    <source>
        <dbReference type="Pfam" id="PF13683"/>
    </source>
</evidence>
<feature type="non-terminal residue" evidence="2">
    <location>
        <position position="1"/>
    </location>
</feature>
<evidence type="ECO:0000313" key="3">
    <source>
        <dbReference type="Proteomes" id="UP000613266"/>
    </source>
</evidence>
<feature type="domain" description="Integrase catalytic" evidence="1">
    <location>
        <begin position="3"/>
        <end position="34"/>
    </location>
</feature>
<gene>
    <name evidence="2" type="ORF">I7X39_08405</name>
</gene>
<keyword evidence="3" id="KW-1185">Reference proteome</keyword>
<proteinExistence type="predicted"/>
<dbReference type="GO" id="GO:0015074">
    <property type="term" value="P:DNA integration"/>
    <property type="evidence" value="ECO:0007669"/>
    <property type="project" value="InterPro"/>
</dbReference>
<evidence type="ECO:0000313" key="2">
    <source>
        <dbReference type="EMBL" id="MBH9576925.1"/>
    </source>
</evidence>
<protein>
    <submittedName>
        <fullName evidence="2">Transposase</fullName>
    </submittedName>
</protein>
<sequence>RNFGDVAAAQRAFDTWRAIYNCERPHEALAMRPPVGSYQPSPLPYRETPAPFEYPSTDEVVKVGWNGFIHFKGRRIRTSKALHRLSIGLRACVDTDGVHDVYFCHQRFMQIDLRNFAPDT</sequence>
<dbReference type="AlphaFoldDB" id="A0A931J2F2"/>
<dbReference type="EMBL" id="JAEDAK010000005">
    <property type="protein sequence ID" value="MBH9576925.1"/>
    <property type="molecule type" value="Genomic_DNA"/>
</dbReference>
<name>A0A931J2F2_9BURK</name>